<dbReference type="OMA" id="CFTSVWG"/>
<evidence type="ECO:0000313" key="3">
    <source>
        <dbReference type="Proteomes" id="UP000268014"/>
    </source>
</evidence>
<organism evidence="4">
    <name type="scientific">Haemonchus placei</name>
    <name type="common">Barber's pole worm</name>
    <dbReference type="NCBI Taxonomy" id="6290"/>
    <lineage>
        <taxon>Eukaryota</taxon>
        <taxon>Metazoa</taxon>
        <taxon>Ecdysozoa</taxon>
        <taxon>Nematoda</taxon>
        <taxon>Chromadorea</taxon>
        <taxon>Rhabditida</taxon>
        <taxon>Rhabditina</taxon>
        <taxon>Rhabditomorpha</taxon>
        <taxon>Strongyloidea</taxon>
        <taxon>Trichostrongylidae</taxon>
        <taxon>Haemonchus</taxon>
    </lineage>
</organism>
<keyword evidence="1" id="KW-0732">Signal</keyword>
<dbReference type="WBParaSite" id="HPLM_0000522401-mRNA-1">
    <property type="protein sequence ID" value="HPLM_0000522401-mRNA-1"/>
    <property type="gene ID" value="HPLM_0000522401"/>
</dbReference>
<reference evidence="2 3" key="2">
    <citation type="submission" date="2018-11" db="EMBL/GenBank/DDBJ databases">
        <authorList>
            <consortium name="Pathogen Informatics"/>
        </authorList>
    </citation>
    <scope>NUCLEOTIDE SEQUENCE [LARGE SCALE GENOMIC DNA]</scope>
    <source>
        <strain evidence="2 3">MHpl1</strain>
    </source>
</reference>
<dbReference type="AlphaFoldDB" id="A0A0N4W5I2"/>
<dbReference type="EMBL" id="UZAF01016304">
    <property type="protein sequence ID" value="VDO25272.1"/>
    <property type="molecule type" value="Genomic_DNA"/>
</dbReference>
<reference evidence="4" key="1">
    <citation type="submission" date="2017-02" db="UniProtKB">
        <authorList>
            <consortium name="WormBaseParasite"/>
        </authorList>
    </citation>
    <scope>IDENTIFICATION</scope>
</reference>
<evidence type="ECO:0000313" key="4">
    <source>
        <dbReference type="WBParaSite" id="HPLM_0000522401-mRNA-1"/>
    </source>
</evidence>
<evidence type="ECO:0000256" key="1">
    <source>
        <dbReference type="SAM" id="SignalP"/>
    </source>
</evidence>
<accession>A0A0N4W5I2</accession>
<keyword evidence="3" id="KW-1185">Reference proteome</keyword>
<feature type="chain" id="PRO_5043123463" evidence="1">
    <location>
        <begin position="20"/>
        <end position="79"/>
    </location>
</feature>
<evidence type="ECO:0000313" key="2">
    <source>
        <dbReference type="EMBL" id="VDO25272.1"/>
    </source>
</evidence>
<gene>
    <name evidence="2" type="ORF">HPLM_LOCUS5216</name>
</gene>
<feature type="signal peptide" evidence="1">
    <location>
        <begin position="1"/>
        <end position="19"/>
    </location>
</feature>
<protein>
    <submittedName>
        <fullName evidence="4">Secreted protein</fullName>
    </submittedName>
</protein>
<sequence length="79" mass="8563">MHRFLLTLLVVICFTSVWGQMMHPMMMGPMGLGPMGMMRPMGPMMMGPGMGMYGPYSVQRNMARGAVTGALMGAMMGGR</sequence>
<name>A0A0N4W5I2_HAEPC</name>
<proteinExistence type="predicted"/>
<dbReference type="Proteomes" id="UP000268014">
    <property type="component" value="Unassembled WGS sequence"/>
</dbReference>